<gene>
    <name evidence="1" type="ORF">DdX_20628</name>
</gene>
<evidence type="ECO:0000313" key="1">
    <source>
        <dbReference type="EMBL" id="KAI1693500.1"/>
    </source>
</evidence>
<dbReference type="CDD" id="cd09917">
    <property type="entry name" value="F-box_SF"/>
    <property type="match status" value="1"/>
</dbReference>
<dbReference type="EMBL" id="JAKKPZ010000621">
    <property type="protein sequence ID" value="KAI1693500.1"/>
    <property type="molecule type" value="Genomic_DNA"/>
</dbReference>
<accession>A0AAD4QW02</accession>
<keyword evidence="2" id="KW-1185">Reference proteome</keyword>
<organism evidence="1 2">
    <name type="scientific">Ditylenchus destructor</name>
    <dbReference type="NCBI Taxonomy" id="166010"/>
    <lineage>
        <taxon>Eukaryota</taxon>
        <taxon>Metazoa</taxon>
        <taxon>Ecdysozoa</taxon>
        <taxon>Nematoda</taxon>
        <taxon>Chromadorea</taxon>
        <taxon>Rhabditida</taxon>
        <taxon>Tylenchina</taxon>
        <taxon>Tylenchomorpha</taxon>
        <taxon>Sphaerularioidea</taxon>
        <taxon>Anguinidae</taxon>
        <taxon>Anguininae</taxon>
        <taxon>Ditylenchus</taxon>
    </lineage>
</organism>
<evidence type="ECO:0000313" key="2">
    <source>
        <dbReference type="Proteomes" id="UP001201812"/>
    </source>
</evidence>
<evidence type="ECO:0008006" key="3">
    <source>
        <dbReference type="Google" id="ProtNLM"/>
    </source>
</evidence>
<dbReference type="Proteomes" id="UP001201812">
    <property type="component" value="Unassembled WGS sequence"/>
</dbReference>
<proteinExistence type="predicted"/>
<protein>
    <recommendedName>
        <fullName evidence="3">F-box domain-containing protein</fullName>
    </recommendedName>
</protein>
<reference evidence="1" key="1">
    <citation type="submission" date="2022-01" db="EMBL/GenBank/DDBJ databases">
        <title>Genome Sequence Resource for Two Populations of Ditylenchus destructor, the Migratory Endoparasitic Phytonematode.</title>
        <authorList>
            <person name="Zhang H."/>
            <person name="Lin R."/>
            <person name="Xie B."/>
        </authorList>
    </citation>
    <scope>NUCLEOTIDE SEQUENCE</scope>
    <source>
        <strain evidence="1">BazhouSP</strain>
    </source>
</reference>
<sequence>MAEMQSVSNGLEMLSISSNRRAKIEMPNEVWLDVCSFKDPLSVDSMHLVNRHFHNLITVNSSRLPEKCICNVDCCWNEVTLNAKGAGDFISNVSIKVNENNPVEYVNALKQLWEKFGKYCIDHVSLCFSSLAVLQEMSKAFPKLQMARSLGIYNRKRDYGAILSIIIILNFNWHMTGMLRNARLRAIPHFSLKFVDDYEEYVRRPLRMPSDEDLMDFCFDFSQMGKEEPKDLKLECYVSDEFFSLLIKRFLAVDRNLTIELRPERSNLYYSYFDGDANKRPDCDDVYRPPRFNSDGYEETQLTKKKYSNNDEVDLTYYYKVIGTTEVQIFSHRWRFFITNDAQKADEMFKRSTDSKN</sequence>
<dbReference type="AlphaFoldDB" id="A0AAD4QW02"/>
<comment type="caution">
    <text evidence="1">The sequence shown here is derived from an EMBL/GenBank/DDBJ whole genome shotgun (WGS) entry which is preliminary data.</text>
</comment>
<name>A0AAD4QW02_9BILA</name>